<evidence type="ECO:0000256" key="7">
    <source>
        <dbReference type="ARBA" id="ARBA00022833"/>
    </source>
</evidence>
<evidence type="ECO:0000256" key="4">
    <source>
        <dbReference type="ARBA" id="ARBA00012925"/>
    </source>
</evidence>
<evidence type="ECO:0000256" key="3">
    <source>
        <dbReference type="ARBA" id="ARBA00010718"/>
    </source>
</evidence>
<evidence type="ECO:0000313" key="13">
    <source>
        <dbReference type="EnsemblMetazoa" id="HelroP185672"/>
    </source>
</evidence>
<dbReference type="GO" id="GO:0005737">
    <property type="term" value="C:cytoplasm"/>
    <property type="evidence" value="ECO:0000318"/>
    <property type="project" value="GO_Central"/>
</dbReference>
<evidence type="ECO:0000259" key="11">
    <source>
        <dbReference type="PROSITE" id="PS51144"/>
    </source>
</evidence>
<evidence type="ECO:0000313" key="12">
    <source>
        <dbReference type="EMBL" id="ESO03199.1"/>
    </source>
</evidence>
<dbReference type="InterPro" id="IPR036398">
    <property type="entry name" value="CA_dom_sf"/>
</dbReference>
<reference evidence="13" key="3">
    <citation type="submission" date="2015-06" db="UniProtKB">
        <authorList>
            <consortium name="EnsemblMetazoa"/>
        </authorList>
    </citation>
    <scope>IDENTIFICATION</scope>
</reference>
<dbReference type="InterPro" id="IPR001148">
    <property type="entry name" value="CA_dom"/>
</dbReference>
<dbReference type="EnsemblMetazoa" id="HelroT185672">
    <property type="protein sequence ID" value="HelroP185672"/>
    <property type="gene ID" value="HelroG185672"/>
</dbReference>
<dbReference type="Gene3D" id="3.10.200.10">
    <property type="entry name" value="Alpha carbonic anhydrase"/>
    <property type="match status" value="1"/>
</dbReference>
<dbReference type="PANTHER" id="PTHR18952">
    <property type="entry name" value="CARBONIC ANHYDRASE"/>
    <property type="match status" value="1"/>
</dbReference>
<accession>T1FN46</accession>
<evidence type="ECO:0000256" key="8">
    <source>
        <dbReference type="ARBA" id="ARBA00023239"/>
    </source>
</evidence>
<dbReference type="InterPro" id="IPR023561">
    <property type="entry name" value="Carbonic_anhydrase_a-class"/>
</dbReference>
<dbReference type="CTD" id="20210244"/>
<keyword evidence="7" id="KW-0862">Zinc</keyword>
<dbReference type="KEGG" id="hro:HELRODRAFT_185672"/>
<protein>
    <recommendedName>
        <fullName evidence="4">carbonic anhydrase</fullName>
        <ecNumber evidence="4">4.2.1.1</ecNumber>
    </recommendedName>
</protein>
<feature type="domain" description="Alpha-carbonic anhydrase" evidence="11">
    <location>
        <begin position="29"/>
        <end position="274"/>
    </location>
</feature>
<keyword evidence="14" id="KW-1185">Reference proteome</keyword>
<keyword evidence="5" id="KW-0964">Secreted</keyword>
<reference evidence="12 14" key="2">
    <citation type="journal article" date="2013" name="Nature">
        <title>Insights into bilaterian evolution from three spiralian genomes.</title>
        <authorList>
            <person name="Simakov O."/>
            <person name="Marletaz F."/>
            <person name="Cho S.J."/>
            <person name="Edsinger-Gonzales E."/>
            <person name="Havlak P."/>
            <person name="Hellsten U."/>
            <person name="Kuo D.H."/>
            <person name="Larsson T."/>
            <person name="Lv J."/>
            <person name="Arendt D."/>
            <person name="Savage R."/>
            <person name="Osoegawa K."/>
            <person name="de Jong P."/>
            <person name="Grimwood J."/>
            <person name="Chapman J.A."/>
            <person name="Shapiro H."/>
            <person name="Aerts A."/>
            <person name="Otillar R.P."/>
            <person name="Terry A.Y."/>
            <person name="Boore J.L."/>
            <person name="Grigoriev I.V."/>
            <person name="Lindberg D.R."/>
            <person name="Seaver E.C."/>
            <person name="Weisblat D.A."/>
            <person name="Putnam N.H."/>
            <person name="Rokhsar D.S."/>
        </authorList>
    </citation>
    <scope>NUCLEOTIDE SEQUENCE</scope>
</reference>
<dbReference type="STRING" id="6412.T1FN46"/>
<feature type="signal peptide" evidence="10">
    <location>
        <begin position="1"/>
        <end position="26"/>
    </location>
</feature>
<proteinExistence type="inferred from homology"/>
<name>T1FN46_HELRO</name>
<evidence type="ECO:0000256" key="9">
    <source>
        <dbReference type="ARBA" id="ARBA00048348"/>
    </source>
</evidence>
<evidence type="ECO:0000256" key="5">
    <source>
        <dbReference type="ARBA" id="ARBA00022530"/>
    </source>
</evidence>
<keyword evidence="5" id="KW-0272">Extracellular matrix</keyword>
<dbReference type="EMBL" id="KB096676">
    <property type="protein sequence ID" value="ESO03199.1"/>
    <property type="molecule type" value="Genomic_DNA"/>
</dbReference>
<keyword evidence="10" id="KW-0732">Signal</keyword>
<dbReference type="PANTHER" id="PTHR18952:SF141">
    <property type="entry name" value="CARBONIC ANHYDRASE"/>
    <property type="match status" value="1"/>
</dbReference>
<evidence type="ECO:0000256" key="10">
    <source>
        <dbReference type="SAM" id="SignalP"/>
    </source>
</evidence>
<dbReference type="Pfam" id="PF00194">
    <property type="entry name" value="Carb_anhydrase"/>
    <property type="match status" value="1"/>
</dbReference>
<evidence type="ECO:0000256" key="2">
    <source>
        <dbReference type="ARBA" id="ARBA00004498"/>
    </source>
</evidence>
<comment type="similarity">
    <text evidence="3">Belongs to the alpha-carbonic anhydrase family.</text>
</comment>
<evidence type="ECO:0000256" key="6">
    <source>
        <dbReference type="ARBA" id="ARBA00022723"/>
    </source>
</evidence>
<dbReference type="eggNOG" id="KOG0382">
    <property type="taxonomic scope" value="Eukaryota"/>
</dbReference>
<dbReference type="SUPFAM" id="SSF51069">
    <property type="entry name" value="Carbonic anhydrase"/>
    <property type="match status" value="1"/>
</dbReference>
<evidence type="ECO:0000313" key="14">
    <source>
        <dbReference type="Proteomes" id="UP000015101"/>
    </source>
</evidence>
<dbReference type="AlphaFoldDB" id="T1FN46"/>
<feature type="chain" id="PRO_5010980822" description="carbonic anhydrase" evidence="10">
    <location>
        <begin position="27"/>
        <end position="275"/>
    </location>
</feature>
<dbReference type="GeneID" id="20210244"/>
<dbReference type="OrthoDB" id="429145at2759"/>
<dbReference type="EMBL" id="AMQM01004809">
    <property type="status" value="NOT_ANNOTATED_CDS"/>
    <property type="molecule type" value="Genomic_DNA"/>
</dbReference>
<dbReference type="EC" id="4.2.1.1" evidence="4"/>
<dbReference type="SMART" id="SM01057">
    <property type="entry name" value="Carb_anhydrase"/>
    <property type="match status" value="1"/>
</dbReference>
<dbReference type="Proteomes" id="UP000015101">
    <property type="component" value="Unassembled WGS sequence"/>
</dbReference>
<dbReference type="PROSITE" id="PS51144">
    <property type="entry name" value="ALPHA_CA_2"/>
    <property type="match status" value="1"/>
</dbReference>
<evidence type="ECO:0000256" key="1">
    <source>
        <dbReference type="ARBA" id="ARBA00001947"/>
    </source>
</evidence>
<dbReference type="GO" id="GO:0004089">
    <property type="term" value="F:carbonate dehydratase activity"/>
    <property type="evidence" value="ECO:0000318"/>
    <property type="project" value="GO_Central"/>
</dbReference>
<dbReference type="GO" id="GO:0008270">
    <property type="term" value="F:zinc ion binding"/>
    <property type="evidence" value="ECO:0007669"/>
    <property type="project" value="InterPro"/>
</dbReference>
<comment type="subcellular location">
    <subcellularLocation>
        <location evidence="2">Secreted</location>
        <location evidence="2">Extracellular space</location>
        <location evidence="2">Extracellular matrix</location>
    </subcellularLocation>
</comment>
<sequence>MRMFSERRRIELAILCLAAFVQLCVSVSDDFSPESEKELIHWDDSICYNGTSQSPTNITHTIPASEEDFHKFHMPVGNKELQLYLVNNNGSVAALVGPKPSCTPDGDYGEYFNSIMFRWPGEHAIMGQKHDFEMILSFANMADPNKNRNHLDKSILVVILANIGKVHSELEKIVAHLPLVTRPYSETKKMGEFNETLDLSKFLSHSKSFYQYKGSISKFTCNEPIDVRVFKKPITVSLHQINQFRKLEKSDGSKIVESFREQQALNDRKVYSVDI</sequence>
<comment type="catalytic activity">
    <reaction evidence="9">
        <text>hydrogencarbonate + H(+) = CO2 + H2O</text>
        <dbReference type="Rhea" id="RHEA:10748"/>
        <dbReference type="ChEBI" id="CHEBI:15377"/>
        <dbReference type="ChEBI" id="CHEBI:15378"/>
        <dbReference type="ChEBI" id="CHEBI:16526"/>
        <dbReference type="ChEBI" id="CHEBI:17544"/>
        <dbReference type="EC" id="4.2.1.1"/>
    </reaction>
</comment>
<dbReference type="HOGENOM" id="CLU_1012931_0_0_1"/>
<dbReference type="InParanoid" id="T1FN46"/>
<keyword evidence="6" id="KW-0479">Metal-binding</keyword>
<gene>
    <name evidence="13" type="primary">20210244</name>
    <name evidence="12" type="ORF">HELRODRAFT_185672</name>
</gene>
<reference evidence="14" key="1">
    <citation type="submission" date="2012-12" db="EMBL/GenBank/DDBJ databases">
        <authorList>
            <person name="Hellsten U."/>
            <person name="Grimwood J."/>
            <person name="Chapman J.A."/>
            <person name="Shapiro H."/>
            <person name="Aerts A."/>
            <person name="Otillar R.P."/>
            <person name="Terry A.Y."/>
            <person name="Boore J.L."/>
            <person name="Simakov O."/>
            <person name="Marletaz F."/>
            <person name="Cho S.-J."/>
            <person name="Edsinger-Gonzales E."/>
            <person name="Havlak P."/>
            <person name="Kuo D.-H."/>
            <person name="Larsson T."/>
            <person name="Lv J."/>
            <person name="Arendt D."/>
            <person name="Savage R."/>
            <person name="Osoegawa K."/>
            <person name="de Jong P."/>
            <person name="Lindberg D.R."/>
            <person name="Seaver E.C."/>
            <person name="Weisblat D.A."/>
            <person name="Putnam N.H."/>
            <person name="Grigoriev I.V."/>
            <person name="Rokhsar D.S."/>
        </authorList>
    </citation>
    <scope>NUCLEOTIDE SEQUENCE</scope>
</reference>
<dbReference type="RefSeq" id="XP_009018892.1">
    <property type="nucleotide sequence ID" value="XM_009020644.1"/>
</dbReference>
<comment type="cofactor">
    <cofactor evidence="1">
        <name>Zn(2+)</name>
        <dbReference type="ChEBI" id="CHEBI:29105"/>
    </cofactor>
</comment>
<organism evidence="13 14">
    <name type="scientific">Helobdella robusta</name>
    <name type="common">Californian leech</name>
    <dbReference type="NCBI Taxonomy" id="6412"/>
    <lineage>
        <taxon>Eukaryota</taxon>
        <taxon>Metazoa</taxon>
        <taxon>Spiralia</taxon>
        <taxon>Lophotrochozoa</taxon>
        <taxon>Annelida</taxon>
        <taxon>Clitellata</taxon>
        <taxon>Hirudinea</taxon>
        <taxon>Rhynchobdellida</taxon>
        <taxon>Glossiphoniidae</taxon>
        <taxon>Helobdella</taxon>
    </lineage>
</organism>
<keyword evidence="8" id="KW-0456">Lyase</keyword>